<dbReference type="PANTHER" id="PTHR44591">
    <property type="entry name" value="STRESS RESPONSE REGULATOR PROTEIN 1"/>
    <property type="match status" value="1"/>
</dbReference>
<feature type="domain" description="Response regulatory" evidence="3">
    <location>
        <begin position="8"/>
        <end position="120"/>
    </location>
</feature>
<gene>
    <name evidence="4" type="ORF">DLM65_06945</name>
</gene>
<dbReference type="InterPro" id="IPR011006">
    <property type="entry name" value="CheY-like_superfamily"/>
</dbReference>
<feature type="modified residue" description="4-aspartylphosphate" evidence="2">
    <location>
        <position position="57"/>
    </location>
</feature>
<evidence type="ECO:0000313" key="5">
    <source>
        <dbReference type="Proteomes" id="UP000248724"/>
    </source>
</evidence>
<dbReference type="PANTHER" id="PTHR44591:SF21">
    <property type="entry name" value="TWO-COMPONENT RESPONSE REGULATOR"/>
    <property type="match status" value="1"/>
</dbReference>
<reference evidence="4 5" key="1">
    <citation type="journal article" date="2017" name="Nature">
        <title>Atmospheric trace gases support primary production in Antarctic desert surface soil.</title>
        <authorList>
            <person name="Ji M."/>
            <person name="Greening C."/>
            <person name="Vanwonterghem I."/>
            <person name="Carere C.R."/>
            <person name="Bay S.K."/>
            <person name="Steen J.A."/>
            <person name="Montgomery K."/>
            <person name="Lines T."/>
            <person name="Beardall J."/>
            <person name="van Dorst J."/>
            <person name="Snape I."/>
            <person name="Stott M.B."/>
            <person name="Hugenholtz P."/>
            <person name="Ferrari B.C."/>
        </authorList>
    </citation>
    <scope>NUCLEOTIDE SEQUENCE [LARGE SCALE GENOMIC DNA]</scope>
    <source>
        <strain evidence="4">RRmetagenome_bin12</strain>
    </source>
</reference>
<sequence length="147" mass="15579">MTDVDNSPILVVEDDDLVRSFLCRALAGIYADVDACATGKDALRAVDARRFGAILLDGLLPDTHGIELAKQLIVHPKATRSGICFVSGSLRHPLVMRDGVSALPKPLRLRELLEAVGLLISWSKDTASAPAARLAALNVLSAGLLVT</sequence>
<comment type="caution">
    <text evidence="4">The sequence shown here is derived from an EMBL/GenBank/DDBJ whole genome shotgun (WGS) entry which is preliminary data.</text>
</comment>
<name>A0A2W5Z6A8_9BACT</name>
<dbReference type="PROSITE" id="PS50110">
    <property type="entry name" value="RESPONSE_REGULATORY"/>
    <property type="match status" value="1"/>
</dbReference>
<evidence type="ECO:0000256" key="2">
    <source>
        <dbReference type="PROSITE-ProRule" id="PRU00169"/>
    </source>
</evidence>
<proteinExistence type="predicted"/>
<keyword evidence="1 2" id="KW-0597">Phosphoprotein</keyword>
<dbReference type="Pfam" id="PF00072">
    <property type="entry name" value="Response_reg"/>
    <property type="match status" value="1"/>
</dbReference>
<evidence type="ECO:0000256" key="1">
    <source>
        <dbReference type="ARBA" id="ARBA00022553"/>
    </source>
</evidence>
<organism evidence="4 5">
    <name type="scientific">Candidatus Aeolococcus gillhamiae</name>
    <dbReference type="NCBI Taxonomy" id="3127015"/>
    <lineage>
        <taxon>Bacteria</taxon>
        <taxon>Bacillati</taxon>
        <taxon>Candidatus Dormiibacterota</taxon>
        <taxon>Candidatus Dormibacteria</taxon>
        <taxon>Candidatus Aeolococcales</taxon>
        <taxon>Candidatus Aeolococcaceae</taxon>
        <taxon>Candidatus Aeolococcus</taxon>
    </lineage>
</organism>
<dbReference type="SUPFAM" id="SSF52172">
    <property type="entry name" value="CheY-like"/>
    <property type="match status" value="1"/>
</dbReference>
<dbReference type="AlphaFoldDB" id="A0A2W5Z6A8"/>
<protein>
    <recommendedName>
        <fullName evidence="3">Response regulatory domain-containing protein</fullName>
    </recommendedName>
</protein>
<dbReference type="Gene3D" id="3.40.50.2300">
    <property type="match status" value="1"/>
</dbReference>
<dbReference type="Proteomes" id="UP000248724">
    <property type="component" value="Unassembled WGS sequence"/>
</dbReference>
<dbReference type="InterPro" id="IPR050595">
    <property type="entry name" value="Bact_response_regulator"/>
</dbReference>
<dbReference type="SMART" id="SM00448">
    <property type="entry name" value="REC"/>
    <property type="match status" value="1"/>
</dbReference>
<dbReference type="GO" id="GO:0000160">
    <property type="term" value="P:phosphorelay signal transduction system"/>
    <property type="evidence" value="ECO:0007669"/>
    <property type="project" value="InterPro"/>
</dbReference>
<evidence type="ECO:0000313" key="4">
    <source>
        <dbReference type="EMBL" id="PZR80909.1"/>
    </source>
</evidence>
<accession>A0A2W5Z6A8</accession>
<dbReference type="InterPro" id="IPR001789">
    <property type="entry name" value="Sig_transdc_resp-reg_receiver"/>
</dbReference>
<evidence type="ECO:0000259" key="3">
    <source>
        <dbReference type="PROSITE" id="PS50110"/>
    </source>
</evidence>
<dbReference type="EMBL" id="QHBU01000130">
    <property type="protein sequence ID" value="PZR80909.1"/>
    <property type="molecule type" value="Genomic_DNA"/>
</dbReference>